<name>A0A9P5NNJ5_GYMJU</name>
<feature type="transmembrane region" description="Helical" evidence="1">
    <location>
        <begin position="84"/>
        <end position="109"/>
    </location>
</feature>
<dbReference type="Proteomes" id="UP000724874">
    <property type="component" value="Unassembled WGS sequence"/>
</dbReference>
<feature type="transmembrane region" description="Helical" evidence="1">
    <location>
        <begin position="163"/>
        <end position="180"/>
    </location>
</feature>
<evidence type="ECO:0000313" key="3">
    <source>
        <dbReference type="EMBL" id="KAF8901315.1"/>
    </source>
</evidence>
<sequence>MAYSTDINLVLGPIVIGTVLNGFIYGICFAQFLTYWNNCFKDTYIIRYLVGWTFLLDTFHSGALFYMLWAYVVTNFGNPIFLTAVLWPFSATPIVTTLTSFPIQIFLSWRIRQLSQSKKVFYCLVFMAAAQGSVGLACSISAFKVPDLALYHILVPYVDAWQVLAVATDASISILLWYHLSQSRTGQKRSDCVIQRVIRTSVETAAFGAFFCIMDLITFTVLLRTNFHVIFAFPMGRIYTNALLMNLNSRPSLRAEFEGPFIPDIALDQLSSRLCNGVLSD</sequence>
<keyword evidence="4" id="KW-1185">Reference proteome</keyword>
<reference evidence="3" key="1">
    <citation type="submission" date="2020-11" db="EMBL/GenBank/DDBJ databases">
        <authorList>
            <consortium name="DOE Joint Genome Institute"/>
            <person name="Ahrendt S."/>
            <person name="Riley R."/>
            <person name="Andreopoulos W."/>
            <person name="LaButti K."/>
            <person name="Pangilinan J."/>
            <person name="Ruiz-duenas F.J."/>
            <person name="Barrasa J.M."/>
            <person name="Sanchez-Garcia M."/>
            <person name="Camarero S."/>
            <person name="Miyauchi S."/>
            <person name="Serrano A."/>
            <person name="Linde D."/>
            <person name="Babiker R."/>
            <person name="Drula E."/>
            <person name="Ayuso-Fernandez I."/>
            <person name="Pacheco R."/>
            <person name="Padilla G."/>
            <person name="Ferreira P."/>
            <person name="Barriuso J."/>
            <person name="Kellner H."/>
            <person name="Castanera R."/>
            <person name="Alfaro M."/>
            <person name="Ramirez L."/>
            <person name="Pisabarro A.G."/>
            <person name="Kuo A."/>
            <person name="Tritt A."/>
            <person name="Lipzen A."/>
            <person name="He G."/>
            <person name="Yan M."/>
            <person name="Ng V."/>
            <person name="Cullen D."/>
            <person name="Martin F."/>
            <person name="Rosso M.-N."/>
            <person name="Henrissat B."/>
            <person name="Hibbett D."/>
            <person name="Martinez A.T."/>
            <person name="Grigoriev I.V."/>
        </authorList>
    </citation>
    <scope>NUCLEOTIDE SEQUENCE</scope>
    <source>
        <strain evidence="3">AH 44721</strain>
    </source>
</reference>
<dbReference type="Pfam" id="PF20152">
    <property type="entry name" value="DUF6534"/>
    <property type="match status" value="1"/>
</dbReference>
<evidence type="ECO:0000256" key="1">
    <source>
        <dbReference type="SAM" id="Phobius"/>
    </source>
</evidence>
<dbReference type="AlphaFoldDB" id="A0A9P5NNJ5"/>
<dbReference type="EMBL" id="JADNYJ010000042">
    <property type="protein sequence ID" value="KAF8901315.1"/>
    <property type="molecule type" value="Genomic_DNA"/>
</dbReference>
<feature type="transmembrane region" description="Helical" evidence="1">
    <location>
        <begin position="201"/>
        <end position="223"/>
    </location>
</feature>
<keyword evidence="1" id="KW-1133">Transmembrane helix</keyword>
<dbReference type="PANTHER" id="PTHR40465:SF1">
    <property type="entry name" value="DUF6534 DOMAIN-CONTAINING PROTEIN"/>
    <property type="match status" value="1"/>
</dbReference>
<feature type="transmembrane region" description="Helical" evidence="1">
    <location>
        <begin position="12"/>
        <end position="36"/>
    </location>
</feature>
<protein>
    <recommendedName>
        <fullName evidence="2">DUF6534 domain-containing protein</fullName>
    </recommendedName>
</protein>
<comment type="caution">
    <text evidence="3">The sequence shown here is derived from an EMBL/GenBank/DDBJ whole genome shotgun (WGS) entry which is preliminary data.</text>
</comment>
<evidence type="ECO:0000259" key="2">
    <source>
        <dbReference type="Pfam" id="PF20152"/>
    </source>
</evidence>
<keyword evidence="1" id="KW-0812">Transmembrane</keyword>
<dbReference type="PANTHER" id="PTHR40465">
    <property type="entry name" value="CHROMOSOME 1, WHOLE GENOME SHOTGUN SEQUENCE"/>
    <property type="match status" value="1"/>
</dbReference>
<evidence type="ECO:0000313" key="4">
    <source>
        <dbReference type="Proteomes" id="UP000724874"/>
    </source>
</evidence>
<organism evidence="3 4">
    <name type="scientific">Gymnopilus junonius</name>
    <name type="common">Spectacular rustgill mushroom</name>
    <name type="synonym">Gymnopilus spectabilis subsp. junonius</name>
    <dbReference type="NCBI Taxonomy" id="109634"/>
    <lineage>
        <taxon>Eukaryota</taxon>
        <taxon>Fungi</taxon>
        <taxon>Dikarya</taxon>
        <taxon>Basidiomycota</taxon>
        <taxon>Agaricomycotina</taxon>
        <taxon>Agaricomycetes</taxon>
        <taxon>Agaricomycetidae</taxon>
        <taxon>Agaricales</taxon>
        <taxon>Agaricineae</taxon>
        <taxon>Hymenogastraceae</taxon>
        <taxon>Gymnopilus</taxon>
    </lineage>
</organism>
<feature type="domain" description="DUF6534" evidence="2">
    <location>
        <begin position="165"/>
        <end position="251"/>
    </location>
</feature>
<keyword evidence="1" id="KW-0472">Membrane</keyword>
<accession>A0A9P5NNJ5</accession>
<feature type="transmembrane region" description="Helical" evidence="1">
    <location>
        <begin position="121"/>
        <end position="143"/>
    </location>
</feature>
<proteinExistence type="predicted"/>
<gene>
    <name evidence="3" type="ORF">CPB84DRAFT_1777556</name>
</gene>
<dbReference type="InterPro" id="IPR045339">
    <property type="entry name" value="DUF6534"/>
</dbReference>
<dbReference type="OrthoDB" id="2562493at2759"/>
<feature type="transmembrane region" description="Helical" evidence="1">
    <location>
        <begin position="48"/>
        <end position="72"/>
    </location>
</feature>